<reference evidence="13" key="1">
    <citation type="journal article" date="2014" name="Stand. Genomic Sci.">
        <title>Genome sequence of the exopolysaccharide-producing Salipiger mucosus type strain (DSM 16094(T)), a moderately halophilic member of the Roseobacter clade.</title>
        <authorList>
            <person name="Riedel T."/>
            <person name="Spring S."/>
            <person name="Fiebig A."/>
            <person name="Petersen J."/>
            <person name="Kyrpides N.C."/>
            <person name="Goker M."/>
            <person name="Klenk H.P."/>
        </authorList>
    </citation>
    <scope>NUCLEOTIDE SEQUENCE [LARGE SCALE GENOMIC DNA]</scope>
    <source>
        <strain evidence="13">DSM 16094</strain>
    </source>
</reference>
<dbReference type="SMART" id="SM00387">
    <property type="entry name" value="HATPase_c"/>
    <property type="match status" value="1"/>
</dbReference>
<dbReference type="eggNOG" id="COG2205">
    <property type="taxonomic scope" value="Bacteria"/>
</dbReference>
<dbReference type="InterPro" id="IPR036890">
    <property type="entry name" value="HATPase_C_sf"/>
</dbReference>
<keyword evidence="13" id="KW-1185">Reference proteome</keyword>
<dbReference type="EMBL" id="APVH01000001">
    <property type="protein sequence ID" value="EPX87055.1"/>
    <property type="molecule type" value="Genomic_DNA"/>
</dbReference>
<evidence type="ECO:0000256" key="8">
    <source>
        <dbReference type="ARBA" id="ARBA00022989"/>
    </source>
</evidence>
<feature type="transmembrane region" description="Helical" evidence="10">
    <location>
        <begin position="169"/>
        <end position="189"/>
    </location>
</feature>
<dbReference type="InterPro" id="IPR050428">
    <property type="entry name" value="TCS_sensor_his_kinase"/>
</dbReference>
<dbReference type="STRING" id="1123237.Salmuc_00008"/>
<evidence type="ECO:0000256" key="4">
    <source>
        <dbReference type="ARBA" id="ARBA00022553"/>
    </source>
</evidence>
<organism evidence="12 13">
    <name type="scientific">Salipiger mucosus DSM 16094</name>
    <dbReference type="NCBI Taxonomy" id="1123237"/>
    <lineage>
        <taxon>Bacteria</taxon>
        <taxon>Pseudomonadati</taxon>
        <taxon>Pseudomonadota</taxon>
        <taxon>Alphaproteobacteria</taxon>
        <taxon>Rhodobacterales</taxon>
        <taxon>Roseobacteraceae</taxon>
        <taxon>Salipiger</taxon>
    </lineage>
</organism>
<dbReference type="Gene3D" id="1.10.287.130">
    <property type="match status" value="1"/>
</dbReference>
<evidence type="ECO:0000256" key="5">
    <source>
        <dbReference type="ARBA" id="ARBA00022679"/>
    </source>
</evidence>
<keyword evidence="6 10" id="KW-0812">Transmembrane</keyword>
<dbReference type="InterPro" id="IPR005467">
    <property type="entry name" value="His_kinase_dom"/>
</dbReference>
<evidence type="ECO:0000259" key="11">
    <source>
        <dbReference type="PROSITE" id="PS50109"/>
    </source>
</evidence>
<feature type="domain" description="Histidine kinase" evidence="11">
    <location>
        <begin position="249"/>
        <end position="456"/>
    </location>
</feature>
<dbReference type="InterPro" id="IPR013727">
    <property type="entry name" value="2CSK_N"/>
</dbReference>
<evidence type="ECO:0000256" key="7">
    <source>
        <dbReference type="ARBA" id="ARBA00022777"/>
    </source>
</evidence>
<dbReference type="PANTHER" id="PTHR45436">
    <property type="entry name" value="SENSOR HISTIDINE KINASE YKOH"/>
    <property type="match status" value="1"/>
</dbReference>
<evidence type="ECO:0000256" key="9">
    <source>
        <dbReference type="ARBA" id="ARBA00023136"/>
    </source>
</evidence>
<dbReference type="PANTHER" id="PTHR45436:SF1">
    <property type="entry name" value="SENSOR PROTEIN QSEC"/>
    <property type="match status" value="1"/>
</dbReference>
<evidence type="ECO:0000256" key="10">
    <source>
        <dbReference type="SAM" id="Phobius"/>
    </source>
</evidence>
<dbReference type="PRINTS" id="PR00344">
    <property type="entry name" value="BCTRLSENSOR"/>
</dbReference>
<dbReference type="InterPro" id="IPR003594">
    <property type="entry name" value="HATPase_dom"/>
</dbReference>
<dbReference type="Pfam" id="PF00512">
    <property type="entry name" value="HisKA"/>
    <property type="match status" value="1"/>
</dbReference>
<comment type="catalytic activity">
    <reaction evidence="1">
        <text>ATP + protein L-histidine = ADP + protein N-phospho-L-histidine.</text>
        <dbReference type="EC" id="2.7.13.3"/>
    </reaction>
</comment>
<feature type="transmembrane region" description="Helical" evidence="10">
    <location>
        <begin position="16"/>
        <end position="39"/>
    </location>
</feature>
<dbReference type="InterPro" id="IPR036097">
    <property type="entry name" value="HisK_dim/P_sf"/>
</dbReference>
<dbReference type="SUPFAM" id="SSF47384">
    <property type="entry name" value="Homodimeric domain of signal transducing histidine kinase"/>
    <property type="match status" value="1"/>
</dbReference>
<protein>
    <recommendedName>
        <fullName evidence="3">histidine kinase</fullName>
        <ecNumber evidence="3">2.7.13.3</ecNumber>
    </recommendedName>
</protein>
<name>S9SA80_9RHOB</name>
<dbReference type="CDD" id="cd00082">
    <property type="entry name" value="HisKA"/>
    <property type="match status" value="1"/>
</dbReference>
<dbReference type="InterPro" id="IPR004358">
    <property type="entry name" value="Sig_transdc_His_kin-like_C"/>
</dbReference>
<dbReference type="SMART" id="SM00388">
    <property type="entry name" value="HisKA"/>
    <property type="match status" value="1"/>
</dbReference>
<dbReference type="SUPFAM" id="SSF55874">
    <property type="entry name" value="ATPase domain of HSP90 chaperone/DNA topoisomerase II/histidine kinase"/>
    <property type="match status" value="1"/>
</dbReference>
<dbReference type="InterPro" id="IPR003661">
    <property type="entry name" value="HisK_dim/P_dom"/>
</dbReference>
<evidence type="ECO:0000256" key="1">
    <source>
        <dbReference type="ARBA" id="ARBA00000085"/>
    </source>
</evidence>
<proteinExistence type="predicted"/>
<keyword evidence="4" id="KW-0597">Phosphoprotein</keyword>
<dbReference type="Gene3D" id="3.30.565.10">
    <property type="entry name" value="Histidine kinase-like ATPase, C-terminal domain"/>
    <property type="match status" value="1"/>
</dbReference>
<evidence type="ECO:0000313" key="12">
    <source>
        <dbReference type="EMBL" id="EPX87055.1"/>
    </source>
</evidence>
<keyword evidence="8 10" id="KW-1133">Transmembrane helix</keyword>
<comment type="subcellular location">
    <subcellularLocation>
        <location evidence="2">Membrane</location>
    </subcellularLocation>
</comment>
<gene>
    <name evidence="12" type="ORF">Salmuc_00008</name>
</gene>
<dbReference type="AlphaFoldDB" id="S9SA80"/>
<evidence type="ECO:0000256" key="3">
    <source>
        <dbReference type="ARBA" id="ARBA00012438"/>
    </source>
</evidence>
<comment type="caution">
    <text evidence="12">The sequence shown here is derived from an EMBL/GenBank/DDBJ whole genome shotgun (WGS) entry which is preliminary data.</text>
</comment>
<evidence type="ECO:0000256" key="6">
    <source>
        <dbReference type="ARBA" id="ARBA00022692"/>
    </source>
</evidence>
<dbReference type="Proteomes" id="UP000015347">
    <property type="component" value="Unassembled WGS sequence"/>
</dbReference>
<evidence type="ECO:0000256" key="2">
    <source>
        <dbReference type="ARBA" id="ARBA00004370"/>
    </source>
</evidence>
<keyword evidence="5" id="KW-0808">Transferase</keyword>
<dbReference type="OrthoDB" id="913606at2"/>
<sequence length="457" mass="47792">MPDAGVRATLSLKTRVALAVGSVLVLGGAVVLIAALAYGQQAAREAYDRLLLGAAADIATAISIRDGDAIVDLPISAFELMSLAPDDRIRYRVVGPDGATLTGDPATPLPEDGDGGEVVFYDATFGPEPARYVALTRRFAERSFSGPVRVVIGHTLLARRDLARDIAQNALFVLGGAGAVMALFAWLVVSRALQPLPRIGEALAARDSTDLTPLSLAAPREVAGMLTSLNGFMARLDRQSVATGKLIADAAHQLRTPVAAIRAQAQLAAAENDPERRDHITARIQDRAVGLGRLLDQILSRAMIIHRADTQPATLLDLRDVAVEIVEATDDLFVEAGLEVMLELPGRAVPVTGDALSLAEAGKNLLTNALRHGKPPIRLGVTPGPQAALWVSDCGSGPAEDMTQGPTERFSSRGAAGGSGIGLAIAREVAEVHRGRITMKTGDAGFVVAIELPGRAA</sequence>
<dbReference type="GO" id="GO:0000155">
    <property type="term" value="F:phosphorelay sensor kinase activity"/>
    <property type="evidence" value="ECO:0007669"/>
    <property type="project" value="InterPro"/>
</dbReference>
<dbReference type="HOGENOM" id="CLU_000445_89_37_5"/>
<dbReference type="EC" id="2.7.13.3" evidence="3"/>
<accession>S9SA80</accession>
<dbReference type="GO" id="GO:0005886">
    <property type="term" value="C:plasma membrane"/>
    <property type="evidence" value="ECO:0007669"/>
    <property type="project" value="TreeGrafter"/>
</dbReference>
<dbReference type="Pfam" id="PF08521">
    <property type="entry name" value="2CSK_N"/>
    <property type="match status" value="1"/>
</dbReference>
<dbReference type="PROSITE" id="PS50109">
    <property type="entry name" value="HIS_KIN"/>
    <property type="match status" value="1"/>
</dbReference>
<keyword evidence="7" id="KW-0418">Kinase</keyword>
<keyword evidence="9 10" id="KW-0472">Membrane</keyword>
<dbReference type="Pfam" id="PF02518">
    <property type="entry name" value="HATPase_c"/>
    <property type="match status" value="1"/>
</dbReference>
<dbReference type="RefSeq" id="WP_020042064.1">
    <property type="nucleotide sequence ID" value="NZ_KE557273.1"/>
</dbReference>
<evidence type="ECO:0000313" key="13">
    <source>
        <dbReference type="Proteomes" id="UP000015347"/>
    </source>
</evidence>